<comment type="caution">
    <text evidence="1">The sequence shown here is derived from an EMBL/GenBank/DDBJ whole genome shotgun (WGS) entry which is preliminary data.</text>
</comment>
<dbReference type="AlphaFoldDB" id="A0A852RFG2"/>
<keyword evidence="2" id="KW-1185">Reference proteome</keyword>
<protein>
    <recommendedName>
        <fullName evidence="3">Tape measure domain-containing protein</fullName>
    </recommendedName>
</protein>
<dbReference type="EMBL" id="JACCBF010000001">
    <property type="protein sequence ID" value="NYD33843.1"/>
    <property type="molecule type" value="Genomic_DNA"/>
</dbReference>
<evidence type="ECO:0000313" key="2">
    <source>
        <dbReference type="Proteomes" id="UP000582231"/>
    </source>
</evidence>
<proteinExistence type="predicted"/>
<dbReference type="RefSeq" id="WP_179729832.1">
    <property type="nucleotide sequence ID" value="NZ_BAABEF010000001.1"/>
</dbReference>
<reference evidence="1 2" key="1">
    <citation type="submission" date="2020-07" db="EMBL/GenBank/DDBJ databases">
        <title>Sequencing the genomes of 1000 actinobacteria strains.</title>
        <authorList>
            <person name="Klenk H.-P."/>
        </authorList>
    </citation>
    <scope>NUCLEOTIDE SEQUENCE [LARGE SCALE GENOMIC DNA]</scope>
    <source>
        <strain evidence="1 2">DSM 19082</strain>
    </source>
</reference>
<dbReference type="Proteomes" id="UP000582231">
    <property type="component" value="Unassembled WGS sequence"/>
</dbReference>
<sequence>MADPEVVVRGRGDFRALNRDVAAAEARFSKMGSTIKRGLATSALAGTAALVKLGVDSVRAGSAAQQSLGATETVFGKYADTVIARSKKAAEAVGLSANEYRELANVTGATLANSGAPLKQVTKLTAELTRRAADMAATYGGTTKEAIESVSSLLRGEADPIERYGVSIKQSDVNARLAAQGLDKLTGSARKQAEQQARLDLLMQQTSKTAGQFGRESDTIAGKGQRLGAKVEDLEAKFSDLLIPALSAAADWASEDVVPALDDLHGWLSDNSDEFASLASTVGDTVVPALQGAVDVVGEAVELFSDLPAPVKEFAAQAGVAALVLPKVAAATTVVTNAVGKYTTAADAAAARSAAMGSAMRTAAGVGGMVALTQGATSSNEAISLLSSTAGGALLGFSVGGPWGAAIGAGAGGLLGLAQATGEADRAARESATTWATYASTLDNVTGATTRATEAMVLEELRAGKLLSTAGQLGIDKATLVQGILGETNARKTLLSAIEVEDQAIRGLVASYEEQFKTSTSRRSDEAKAMAEEFTSRRERLDLLKAEVGEINNATAAKREDILVMAQIPDAVITKIETPGLVDSKREVRALARSYALTPAQVKTVLEVTGVASAVKDVDRFSAAVGVEAPKKAKEGGKKAGRAIPEGATEGLVPGLKALKQQLKGGVQGATDNAKGPALVGGTEVGTNIGAGQYHGMDRWIVPIFGKGYQMGKAGVDGAKAGAATRSPSRETIWVGRMLGEGMAVGMDATTPVVGRAAVNLGKKAVAEILAGVTGGLDGVEATLDRITKLIQKSIKGKNDEKREKAVLKSLKDQYAALRANGAAQDAINAKLEDARGLLEQATSAYNDYANAARDAVTATGNITQLGRQDDGTVSLTSLLNELENAANDADRFVDLSEKLAGMGLSKESIDQILAAGPSAALATVEAIETGGQEAVTRINELQGRLAAAGTRLGQDMAGRYYQAGVDAAQGLINGLNSQLAALQAIAEQLGDALIKATKKKLKSKSPSKVFEGIGQDVVAGLSIGIDDTVASRSGASLAASLVKGFDNPQLSADVLTSSLSSTTIAVRLTAAQVSQLQRGREIQMDLDYARSNGVLGTTF</sequence>
<gene>
    <name evidence="1" type="ORF">BJ958_005389</name>
</gene>
<accession>A0A852RFG2</accession>
<evidence type="ECO:0008006" key="3">
    <source>
        <dbReference type="Google" id="ProtNLM"/>
    </source>
</evidence>
<evidence type="ECO:0000313" key="1">
    <source>
        <dbReference type="EMBL" id="NYD33843.1"/>
    </source>
</evidence>
<name>A0A852RFG2_9ACTN</name>
<organism evidence="1 2">
    <name type="scientific">Nocardioides kongjuensis</name>
    <dbReference type="NCBI Taxonomy" id="349522"/>
    <lineage>
        <taxon>Bacteria</taxon>
        <taxon>Bacillati</taxon>
        <taxon>Actinomycetota</taxon>
        <taxon>Actinomycetes</taxon>
        <taxon>Propionibacteriales</taxon>
        <taxon>Nocardioidaceae</taxon>
        <taxon>Nocardioides</taxon>
    </lineage>
</organism>